<keyword evidence="2" id="KW-1133">Transmembrane helix</keyword>
<feature type="transmembrane region" description="Helical" evidence="2">
    <location>
        <begin position="26"/>
        <end position="47"/>
    </location>
</feature>
<organism evidence="3 4">
    <name type="scientific">Actinorugispora endophytica</name>
    <dbReference type="NCBI Taxonomy" id="1605990"/>
    <lineage>
        <taxon>Bacteria</taxon>
        <taxon>Bacillati</taxon>
        <taxon>Actinomycetota</taxon>
        <taxon>Actinomycetes</taxon>
        <taxon>Streptosporangiales</taxon>
        <taxon>Nocardiopsidaceae</taxon>
        <taxon>Actinorugispora</taxon>
    </lineage>
</organism>
<keyword evidence="2" id="KW-0812">Transmembrane</keyword>
<accession>A0A4R6V1Y1</accession>
<feature type="transmembrane region" description="Helical" evidence="2">
    <location>
        <begin position="171"/>
        <end position="190"/>
    </location>
</feature>
<keyword evidence="2" id="KW-0472">Membrane</keyword>
<feature type="compositionally biased region" description="Pro residues" evidence="1">
    <location>
        <begin position="244"/>
        <end position="253"/>
    </location>
</feature>
<evidence type="ECO:0000256" key="1">
    <source>
        <dbReference type="SAM" id="MobiDB-lite"/>
    </source>
</evidence>
<comment type="caution">
    <text evidence="3">The sequence shown here is derived from an EMBL/GenBank/DDBJ whole genome shotgun (WGS) entry which is preliminary data.</text>
</comment>
<name>A0A4R6V1Y1_9ACTN</name>
<evidence type="ECO:0000313" key="4">
    <source>
        <dbReference type="Proteomes" id="UP000295281"/>
    </source>
</evidence>
<evidence type="ECO:0000313" key="3">
    <source>
        <dbReference type="EMBL" id="TDQ52062.1"/>
    </source>
</evidence>
<dbReference type="Proteomes" id="UP000295281">
    <property type="component" value="Unassembled WGS sequence"/>
</dbReference>
<dbReference type="EMBL" id="SNYN01000008">
    <property type="protein sequence ID" value="TDQ52062.1"/>
    <property type="molecule type" value="Genomic_DNA"/>
</dbReference>
<dbReference type="RefSeq" id="WP_133741717.1">
    <property type="nucleotide sequence ID" value="NZ_SNYN01000008.1"/>
</dbReference>
<feature type="region of interest" description="Disordered" evidence="1">
    <location>
        <begin position="205"/>
        <end position="253"/>
    </location>
</feature>
<evidence type="ECO:0000256" key="2">
    <source>
        <dbReference type="SAM" id="Phobius"/>
    </source>
</evidence>
<feature type="compositionally biased region" description="Pro residues" evidence="1">
    <location>
        <begin position="209"/>
        <end position="231"/>
    </location>
</feature>
<reference evidence="3 4" key="1">
    <citation type="submission" date="2019-03" db="EMBL/GenBank/DDBJ databases">
        <title>Genomic Encyclopedia of Type Strains, Phase IV (KMG-IV): sequencing the most valuable type-strain genomes for metagenomic binning, comparative biology and taxonomic classification.</title>
        <authorList>
            <person name="Goeker M."/>
        </authorList>
    </citation>
    <scope>NUCLEOTIDE SEQUENCE [LARGE SCALE GENOMIC DNA]</scope>
    <source>
        <strain evidence="3 4">DSM 46770</strain>
    </source>
</reference>
<keyword evidence="4" id="KW-1185">Reference proteome</keyword>
<gene>
    <name evidence="3" type="ORF">EV190_10843</name>
</gene>
<protein>
    <submittedName>
        <fullName evidence="3">Uncharacterized protein</fullName>
    </submittedName>
</protein>
<sequence length="253" mass="26620">MSYYPPNPPPPTPPSGAPAGPGVLRYWAGGLLIAAGFVTAVVVFAVGSVSSLAAPVMDHIFVETEVAGFTVAPGSEHQSWDLFVTHYQSPGIPSECSVTGPAGGDDSVPVRRAPLHYEVWDDETRWILAGQVQVREPGEHTIVCRTVQGARYGLWQGDHARTTEDMFFAGLRWSALIGSGTLVIGITLIVTNSVSRSAARRRSAAPVFHAPPRPPWGPPPAAYPPAAPPHPASHGEPVVGTGPWQPPEPPSGG</sequence>
<proteinExistence type="predicted"/>
<dbReference type="AlphaFoldDB" id="A0A4R6V1Y1"/>